<evidence type="ECO:0000313" key="2">
    <source>
        <dbReference type="Proteomes" id="UP000037035"/>
    </source>
</evidence>
<dbReference type="InterPro" id="IPR036236">
    <property type="entry name" value="Znf_C2H2_sf"/>
</dbReference>
<organism evidence="1 2">
    <name type="scientific">Puccinia sorghi</name>
    <dbReference type="NCBI Taxonomy" id="27349"/>
    <lineage>
        <taxon>Eukaryota</taxon>
        <taxon>Fungi</taxon>
        <taxon>Dikarya</taxon>
        <taxon>Basidiomycota</taxon>
        <taxon>Pucciniomycotina</taxon>
        <taxon>Pucciniomycetes</taxon>
        <taxon>Pucciniales</taxon>
        <taxon>Pucciniaceae</taxon>
        <taxon>Puccinia</taxon>
    </lineage>
</organism>
<evidence type="ECO:0008006" key="3">
    <source>
        <dbReference type="Google" id="ProtNLM"/>
    </source>
</evidence>
<gene>
    <name evidence="1" type="ORF">VP01_3164g4</name>
</gene>
<comment type="caution">
    <text evidence="1">The sequence shown here is derived from an EMBL/GenBank/DDBJ whole genome shotgun (WGS) entry which is preliminary data.</text>
</comment>
<proteinExistence type="predicted"/>
<reference evidence="1 2" key="1">
    <citation type="submission" date="2015-08" db="EMBL/GenBank/DDBJ databases">
        <title>Next Generation Sequencing and Analysis of the Genome of Puccinia sorghi L Schw, the Causal Agent of Maize Common Rust.</title>
        <authorList>
            <person name="Rochi L."/>
            <person name="Burguener G."/>
            <person name="Darino M."/>
            <person name="Turjanski A."/>
            <person name="Kreff E."/>
            <person name="Dieguez M.J."/>
            <person name="Sacco F."/>
        </authorList>
    </citation>
    <scope>NUCLEOTIDE SEQUENCE [LARGE SCALE GENOMIC DNA]</scope>
    <source>
        <strain evidence="1 2">RO10H11247</strain>
    </source>
</reference>
<protein>
    <recommendedName>
        <fullName evidence="3">U1-type domain-containing protein</fullName>
    </recommendedName>
</protein>
<sequence length="138" mass="16646">MEDEQVKYICNICEVLSCEMKYLKQHLQTKKHQDALEQINFFNSFLELSMLELSYCRLPYSWQIAKYHASRSMYLQVRSSFSMCDFVLPHWEPIRIMMARFHKLLKLTIIKIFSVLNNKCFCLSIKDILQHVSQFLFF</sequence>
<dbReference type="AlphaFoldDB" id="A0A0L6V0M8"/>
<name>A0A0L6V0M8_9BASI</name>
<dbReference type="VEuPathDB" id="FungiDB:VP01_3164g4"/>
<dbReference type="SUPFAM" id="SSF57667">
    <property type="entry name" value="beta-beta-alpha zinc fingers"/>
    <property type="match status" value="1"/>
</dbReference>
<dbReference type="EMBL" id="LAVV01008129">
    <property type="protein sequence ID" value="KNZ53690.1"/>
    <property type="molecule type" value="Genomic_DNA"/>
</dbReference>
<keyword evidence="2" id="KW-1185">Reference proteome</keyword>
<dbReference type="Proteomes" id="UP000037035">
    <property type="component" value="Unassembled WGS sequence"/>
</dbReference>
<evidence type="ECO:0000313" key="1">
    <source>
        <dbReference type="EMBL" id="KNZ53690.1"/>
    </source>
</evidence>
<accession>A0A0L6V0M8</accession>